<dbReference type="RefSeq" id="WP_154426733.1">
    <property type="nucleotide sequence ID" value="NZ_JAQYGB010000072.1"/>
</dbReference>
<dbReference type="AlphaFoldDB" id="A0A7X2TRS2"/>
<evidence type="ECO:0000256" key="1">
    <source>
        <dbReference type="ARBA" id="ARBA00023125"/>
    </source>
</evidence>
<dbReference type="InterPro" id="IPR050624">
    <property type="entry name" value="HTH-type_Tx_Regulator"/>
</dbReference>
<keyword evidence="1 2" id="KW-0238">DNA-binding</keyword>
<dbReference type="GO" id="GO:0003677">
    <property type="term" value="F:DNA binding"/>
    <property type="evidence" value="ECO:0007669"/>
    <property type="project" value="UniProtKB-UniRule"/>
</dbReference>
<dbReference type="PANTHER" id="PTHR43479:SF11">
    <property type="entry name" value="ACREF_ENVCD OPERON REPRESSOR-RELATED"/>
    <property type="match status" value="1"/>
</dbReference>
<dbReference type="SUPFAM" id="SSF46689">
    <property type="entry name" value="Homeodomain-like"/>
    <property type="match status" value="1"/>
</dbReference>
<dbReference type="Gene3D" id="1.10.357.10">
    <property type="entry name" value="Tetracycline Repressor, domain 2"/>
    <property type="match status" value="1"/>
</dbReference>
<evidence type="ECO:0000313" key="4">
    <source>
        <dbReference type="EMBL" id="MSU07192.1"/>
    </source>
</evidence>
<feature type="DNA-binding region" description="H-T-H motif" evidence="2">
    <location>
        <begin position="34"/>
        <end position="53"/>
    </location>
</feature>
<proteinExistence type="predicted"/>
<evidence type="ECO:0000313" key="5">
    <source>
        <dbReference type="Proteomes" id="UP000460549"/>
    </source>
</evidence>
<organism evidence="4 5">
    <name type="scientific">Bullifex porci</name>
    <dbReference type="NCBI Taxonomy" id="2606638"/>
    <lineage>
        <taxon>Bacteria</taxon>
        <taxon>Pseudomonadati</taxon>
        <taxon>Spirochaetota</taxon>
        <taxon>Spirochaetia</taxon>
        <taxon>Spirochaetales</taxon>
        <taxon>Spirochaetaceae</taxon>
        <taxon>Bullifex</taxon>
    </lineage>
</organism>
<dbReference type="PROSITE" id="PS50977">
    <property type="entry name" value="HTH_TETR_2"/>
    <property type="match status" value="1"/>
</dbReference>
<accession>A0A7X2TRS2</accession>
<protein>
    <submittedName>
        <fullName evidence="4">TetR/AcrR family transcriptional regulator</fullName>
    </submittedName>
</protein>
<dbReference type="PANTHER" id="PTHR43479">
    <property type="entry name" value="ACREF/ENVCD OPERON REPRESSOR-RELATED"/>
    <property type="match status" value="1"/>
</dbReference>
<dbReference type="EMBL" id="VUNN01000030">
    <property type="protein sequence ID" value="MSU07192.1"/>
    <property type="molecule type" value="Genomic_DNA"/>
</dbReference>
<dbReference type="InterPro" id="IPR001647">
    <property type="entry name" value="HTH_TetR"/>
</dbReference>
<dbReference type="Pfam" id="PF00440">
    <property type="entry name" value="TetR_N"/>
    <property type="match status" value="1"/>
</dbReference>
<gene>
    <name evidence="4" type="ORF">FYJ80_10515</name>
</gene>
<keyword evidence="5" id="KW-1185">Reference proteome</keyword>
<sequence length="197" mass="22861">MPRAFNERERNLIKERIRKAAASLMIRNGVRHTTIDAIVKSAMIPKGTFYLFYATKEELLFEVLENEHEKMEKSILEQISKVNPSTINPDSATELIYSFYKMVDEHPLLATISREDVTLISQRLPEERISKHLEEDRNMSAKLMRFLPLKDGITVETVSSSLHAIYFTMLHLKETADDKSEELLKLIIRGIMIQILR</sequence>
<evidence type="ECO:0000256" key="2">
    <source>
        <dbReference type="PROSITE-ProRule" id="PRU00335"/>
    </source>
</evidence>
<reference evidence="4 5" key="1">
    <citation type="submission" date="2019-08" db="EMBL/GenBank/DDBJ databases">
        <title>In-depth cultivation of the pig gut microbiome towards novel bacterial diversity and tailored functional studies.</title>
        <authorList>
            <person name="Wylensek D."/>
            <person name="Hitch T.C.A."/>
            <person name="Clavel T."/>
        </authorList>
    </citation>
    <scope>NUCLEOTIDE SEQUENCE [LARGE SCALE GENOMIC DNA]</scope>
    <source>
        <strain evidence="4 5">NM-380-WT-3C1</strain>
    </source>
</reference>
<dbReference type="Proteomes" id="UP000460549">
    <property type="component" value="Unassembled WGS sequence"/>
</dbReference>
<dbReference type="InterPro" id="IPR009057">
    <property type="entry name" value="Homeodomain-like_sf"/>
</dbReference>
<comment type="caution">
    <text evidence="4">The sequence shown here is derived from an EMBL/GenBank/DDBJ whole genome shotgun (WGS) entry which is preliminary data.</text>
</comment>
<name>A0A7X2TRS2_9SPIO</name>
<evidence type="ECO:0000259" key="3">
    <source>
        <dbReference type="PROSITE" id="PS50977"/>
    </source>
</evidence>
<feature type="domain" description="HTH tetR-type" evidence="3">
    <location>
        <begin position="11"/>
        <end position="71"/>
    </location>
</feature>